<dbReference type="SUPFAM" id="SSF63829">
    <property type="entry name" value="Calcium-dependent phosphotriesterase"/>
    <property type="match status" value="1"/>
</dbReference>
<keyword evidence="5" id="KW-1185">Reference proteome</keyword>
<feature type="chain" id="PRO_5018204048" evidence="2">
    <location>
        <begin position="24"/>
        <end position="400"/>
    </location>
</feature>
<evidence type="ECO:0000256" key="2">
    <source>
        <dbReference type="SAM" id="SignalP"/>
    </source>
</evidence>
<evidence type="ECO:0000313" key="4">
    <source>
        <dbReference type="EMBL" id="RMA65809.1"/>
    </source>
</evidence>
<protein>
    <submittedName>
        <fullName evidence="4">Putative secreted protein (Por secretion system target)</fullName>
    </submittedName>
</protein>
<dbReference type="InterPro" id="IPR026444">
    <property type="entry name" value="Secre_tail"/>
</dbReference>
<accession>A0A3L9Z305</accession>
<comment type="caution">
    <text evidence="4">The sequence shown here is derived from an EMBL/GenBank/DDBJ whole genome shotgun (WGS) entry which is preliminary data.</text>
</comment>
<feature type="signal peptide" evidence="2">
    <location>
        <begin position="1"/>
        <end position="23"/>
    </location>
</feature>
<keyword evidence="1 2" id="KW-0732">Signal</keyword>
<reference evidence="4 5" key="1">
    <citation type="submission" date="2018-10" db="EMBL/GenBank/DDBJ databases">
        <title>Genomic Encyclopedia of Archaeal and Bacterial Type Strains, Phase II (KMG-II): from individual species to whole genera.</title>
        <authorList>
            <person name="Goeker M."/>
        </authorList>
    </citation>
    <scope>NUCLEOTIDE SEQUENCE [LARGE SCALE GENOMIC DNA]</scope>
    <source>
        <strain evidence="4 5">DSM 23424</strain>
    </source>
</reference>
<dbReference type="AlphaFoldDB" id="A0A3L9Z305"/>
<sequence length="400" mass="42107">MMKKLQLVFGILIVSLMSFQSMAQERSIDTLLEELKGLSNTPLSEAEVIRQNFNQSEAAILNDYIANQMATSQTGTNSGRLVSEYYVLNLRASANDFGTLDATPPFAGINTIFAPLSVSIFADDFDENGVLYALSFENDSGGTATRRELVTVDITDGTVTVVGDILADIAGATPTGLAFDFTTNTMYATAANVLYSVDVTAGTVTPIGTMSTATSIWLVIDNDGNAFVADISDDTFHSVDLTTGLSTLIGALGLDISFAQEATVDPDTNEIIMAAYTGGGTGGIHSVDKTTGLATLIGDTTPLNAEFGMFSAAGVPILSVDTFNSTDFSLYPNPASRGTVFIETATQGAKQVTVFDILGKTVISATIEGSELNISSLQEGVYMVQVTQNNATATKKLIVK</sequence>
<dbReference type="OrthoDB" id="9773938at2"/>
<evidence type="ECO:0000313" key="5">
    <source>
        <dbReference type="Proteomes" id="UP000271339"/>
    </source>
</evidence>
<gene>
    <name evidence="4" type="ORF">BXY75_0222</name>
</gene>
<feature type="domain" description="Secretion system C-terminal sorting" evidence="3">
    <location>
        <begin position="330"/>
        <end position="399"/>
    </location>
</feature>
<organism evidence="4 5">
    <name type="scientific">Ulvibacter antarcticus</name>
    <dbReference type="NCBI Taxonomy" id="442714"/>
    <lineage>
        <taxon>Bacteria</taxon>
        <taxon>Pseudomonadati</taxon>
        <taxon>Bacteroidota</taxon>
        <taxon>Flavobacteriia</taxon>
        <taxon>Flavobacteriales</taxon>
        <taxon>Flavobacteriaceae</taxon>
        <taxon>Ulvibacter</taxon>
    </lineage>
</organism>
<dbReference type="Pfam" id="PF18962">
    <property type="entry name" value="Por_Secre_tail"/>
    <property type="match status" value="1"/>
</dbReference>
<evidence type="ECO:0000259" key="3">
    <source>
        <dbReference type="Pfam" id="PF18962"/>
    </source>
</evidence>
<dbReference type="Proteomes" id="UP000271339">
    <property type="component" value="Unassembled WGS sequence"/>
</dbReference>
<proteinExistence type="predicted"/>
<name>A0A3L9Z305_9FLAO</name>
<evidence type="ECO:0000256" key="1">
    <source>
        <dbReference type="ARBA" id="ARBA00022729"/>
    </source>
</evidence>
<dbReference type="EMBL" id="REFC01000011">
    <property type="protein sequence ID" value="RMA65809.1"/>
    <property type="molecule type" value="Genomic_DNA"/>
</dbReference>
<dbReference type="NCBIfam" id="TIGR04183">
    <property type="entry name" value="Por_Secre_tail"/>
    <property type="match status" value="1"/>
</dbReference>
<dbReference type="RefSeq" id="WP_121905845.1">
    <property type="nucleotide sequence ID" value="NZ_REFC01000011.1"/>
</dbReference>